<organism evidence="3 4">
    <name type="scientific">Kribbella sancticallisti</name>
    <dbReference type="NCBI Taxonomy" id="460087"/>
    <lineage>
        <taxon>Bacteria</taxon>
        <taxon>Bacillati</taxon>
        <taxon>Actinomycetota</taxon>
        <taxon>Actinomycetes</taxon>
        <taxon>Propionibacteriales</taxon>
        <taxon>Kribbellaceae</taxon>
        <taxon>Kribbella</taxon>
    </lineage>
</organism>
<dbReference type="PANTHER" id="PTHR30388:SF6">
    <property type="entry name" value="XANTHINE DEHYDROGENASE SUBUNIT A-RELATED"/>
    <property type="match status" value="1"/>
</dbReference>
<dbReference type="PANTHER" id="PTHR30388">
    <property type="entry name" value="ALDEHYDE OXIDOREDUCTASE MOLYBDENUM COFACTOR ASSEMBLY PROTEIN"/>
    <property type="match status" value="1"/>
</dbReference>
<protein>
    <submittedName>
        <fullName evidence="3">Xanthine dehydrogenase accessory protein XdhC</fullName>
    </submittedName>
</protein>
<proteinExistence type="predicted"/>
<dbReference type="Pfam" id="PF02625">
    <property type="entry name" value="XdhC_CoxI"/>
    <property type="match status" value="1"/>
</dbReference>
<accession>A0ABN2DWZ2</accession>
<dbReference type="EMBL" id="BAAAOS010000032">
    <property type="protein sequence ID" value="GAA1587560.1"/>
    <property type="molecule type" value="Genomic_DNA"/>
</dbReference>
<comment type="caution">
    <text evidence="3">The sequence shown here is derived from an EMBL/GenBank/DDBJ whole genome shotgun (WGS) entry which is preliminary data.</text>
</comment>
<dbReference type="InterPro" id="IPR014308">
    <property type="entry name" value="Xanthine_DH_XdhC"/>
</dbReference>
<keyword evidence="4" id="KW-1185">Reference proteome</keyword>
<sequence>MKAVQQLREQRRPGVLVTVMSVRGHAPRDAGAKMVVAEDNVWATVGGGNLEAVAVERSRALLAAGTTEPEVLEFALSDKAPFQQAVQCCGGEVKLLLEPLSVVPSVAIFGMGHVGLELARILARHDVELHLVDSRPDQLTSERLSVLDDAVANVHVHHVPVLPELVVGELPPGTHALVMTHDHAEDAALCDAALRSGHLATIGLIGSSAKWARFRRKLADDGIPAEAIAKITTPIGLPDLTGKEPATIAVSAAAWLLHLFAAERNPAPAHVRQTHDRI</sequence>
<dbReference type="Pfam" id="PF13478">
    <property type="entry name" value="XdhC_C"/>
    <property type="match status" value="1"/>
</dbReference>
<evidence type="ECO:0000313" key="4">
    <source>
        <dbReference type="Proteomes" id="UP001500393"/>
    </source>
</evidence>
<dbReference type="Gene3D" id="3.40.50.720">
    <property type="entry name" value="NAD(P)-binding Rossmann-like Domain"/>
    <property type="match status" value="1"/>
</dbReference>
<dbReference type="InterPro" id="IPR052698">
    <property type="entry name" value="MoCofactor_Util/Proc"/>
</dbReference>
<name>A0ABN2DWZ2_9ACTN</name>
<dbReference type="InterPro" id="IPR036291">
    <property type="entry name" value="NAD(P)-bd_dom_sf"/>
</dbReference>
<dbReference type="InterPro" id="IPR003777">
    <property type="entry name" value="XdhC_CoxI"/>
</dbReference>
<evidence type="ECO:0000259" key="2">
    <source>
        <dbReference type="Pfam" id="PF13478"/>
    </source>
</evidence>
<dbReference type="Proteomes" id="UP001500393">
    <property type="component" value="Unassembled WGS sequence"/>
</dbReference>
<dbReference type="InterPro" id="IPR027051">
    <property type="entry name" value="XdhC_Rossmann_dom"/>
</dbReference>
<dbReference type="SUPFAM" id="SSF51735">
    <property type="entry name" value="NAD(P)-binding Rossmann-fold domains"/>
    <property type="match status" value="1"/>
</dbReference>
<reference evidence="3 4" key="1">
    <citation type="journal article" date="2019" name="Int. J. Syst. Evol. Microbiol.">
        <title>The Global Catalogue of Microorganisms (GCM) 10K type strain sequencing project: providing services to taxonomists for standard genome sequencing and annotation.</title>
        <authorList>
            <consortium name="The Broad Institute Genomics Platform"/>
            <consortium name="The Broad Institute Genome Sequencing Center for Infectious Disease"/>
            <person name="Wu L."/>
            <person name="Ma J."/>
        </authorList>
    </citation>
    <scope>NUCLEOTIDE SEQUENCE [LARGE SCALE GENOMIC DNA]</scope>
    <source>
        <strain evidence="3 4">JCM 14969</strain>
    </source>
</reference>
<dbReference type="NCBIfam" id="TIGR02964">
    <property type="entry name" value="xanthine_xdhC"/>
    <property type="match status" value="1"/>
</dbReference>
<feature type="domain" description="XdhC- CoxI" evidence="1">
    <location>
        <begin position="8"/>
        <end position="73"/>
    </location>
</feature>
<gene>
    <name evidence="3" type="primary">xdhC</name>
    <name evidence="3" type="ORF">GCM10009789_46360</name>
</gene>
<feature type="domain" description="XdhC Rossmann" evidence="2">
    <location>
        <begin position="106"/>
        <end position="254"/>
    </location>
</feature>
<evidence type="ECO:0000259" key="1">
    <source>
        <dbReference type="Pfam" id="PF02625"/>
    </source>
</evidence>
<evidence type="ECO:0000313" key="3">
    <source>
        <dbReference type="EMBL" id="GAA1587560.1"/>
    </source>
</evidence>